<feature type="chain" id="PRO_5047100556" evidence="1">
    <location>
        <begin position="30"/>
        <end position="142"/>
    </location>
</feature>
<reference evidence="2 3" key="1">
    <citation type="submission" date="2023-07" db="EMBL/GenBank/DDBJ databases">
        <title>Sorghum-associated microbial communities from plants grown in Nebraska, USA.</title>
        <authorList>
            <person name="Schachtman D."/>
        </authorList>
    </citation>
    <scope>NUCLEOTIDE SEQUENCE [LARGE SCALE GENOMIC DNA]</scope>
    <source>
        <strain evidence="2 3">DS1027</strain>
    </source>
</reference>
<protein>
    <submittedName>
        <fullName evidence="2">Uncharacterized protein</fullName>
    </submittedName>
</protein>
<evidence type="ECO:0000256" key="1">
    <source>
        <dbReference type="SAM" id="SignalP"/>
    </source>
</evidence>
<feature type="signal peptide" evidence="1">
    <location>
        <begin position="1"/>
        <end position="29"/>
    </location>
</feature>
<sequence length="142" mass="14382">MNALPRCPHPALLPLAALLLGAGALPVAAQTATVLPVVSLAPPPAGVVVATPRVVQHGDHLAVVAMIRHGVQTAKVRQGQLVARYRLAGAASDTVASARCDVHRWQEACTVALPGLTGTGSSAAALDGTAPQQVTIAFQPRA</sequence>
<comment type="caution">
    <text evidence="2">The sequence shown here is derived from an EMBL/GenBank/DDBJ whole genome shotgun (WGS) entry which is preliminary data.</text>
</comment>
<dbReference type="Proteomes" id="UP001184150">
    <property type="component" value="Unassembled WGS sequence"/>
</dbReference>
<evidence type="ECO:0000313" key="2">
    <source>
        <dbReference type="EMBL" id="MDR6512539.1"/>
    </source>
</evidence>
<keyword evidence="3" id="KW-1185">Reference proteome</keyword>
<evidence type="ECO:0000313" key="3">
    <source>
        <dbReference type="Proteomes" id="UP001184150"/>
    </source>
</evidence>
<accession>A0ABU1MQP2</accession>
<name>A0ABU1MQP2_9SPHN</name>
<proteinExistence type="predicted"/>
<keyword evidence="1" id="KW-0732">Signal</keyword>
<organism evidence="2 3">
    <name type="scientific">Novosphingobium capsulatum</name>
    <dbReference type="NCBI Taxonomy" id="13688"/>
    <lineage>
        <taxon>Bacteria</taxon>
        <taxon>Pseudomonadati</taxon>
        <taxon>Pseudomonadota</taxon>
        <taxon>Alphaproteobacteria</taxon>
        <taxon>Sphingomonadales</taxon>
        <taxon>Sphingomonadaceae</taxon>
        <taxon>Novosphingobium</taxon>
    </lineage>
</organism>
<gene>
    <name evidence="2" type="ORF">J2792_003424</name>
</gene>
<dbReference type="RefSeq" id="WP_169041763.1">
    <property type="nucleotide sequence ID" value="NZ_JAVDRD010000010.1"/>
</dbReference>
<dbReference type="EMBL" id="JAVDRD010000010">
    <property type="protein sequence ID" value="MDR6512539.1"/>
    <property type="molecule type" value="Genomic_DNA"/>
</dbReference>